<reference evidence="1" key="1">
    <citation type="submission" date="2014-11" db="EMBL/GenBank/DDBJ databases">
        <authorList>
            <person name="Amaro Gonzalez C."/>
        </authorList>
    </citation>
    <scope>NUCLEOTIDE SEQUENCE</scope>
</reference>
<dbReference type="EMBL" id="GBXM01035520">
    <property type="protein sequence ID" value="JAH73057.1"/>
    <property type="molecule type" value="Transcribed_RNA"/>
</dbReference>
<proteinExistence type="predicted"/>
<evidence type="ECO:0000313" key="1">
    <source>
        <dbReference type="EMBL" id="JAH73057.1"/>
    </source>
</evidence>
<reference evidence="1" key="2">
    <citation type="journal article" date="2015" name="Fish Shellfish Immunol.">
        <title>Early steps in the European eel (Anguilla anguilla)-Vibrio vulnificus interaction in the gills: Role of the RtxA13 toxin.</title>
        <authorList>
            <person name="Callol A."/>
            <person name="Pajuelo D."/>
            <person name="Ebbesson L."/>
            <person name="Teles M."/>
            <person name="MacKenzie S."/>
            <person name="Amaro C."/>
        </authorList>
    </citation>
    <scope>NUCLEOTIDE SEQUENCE</scope>
</reference>
<name>A0A0E9V4T3_ANGAN</name>
<organism evidence="1">
    <name type="scientific">Anguilla anguilla</name>
    <name type="common">European freshwater eel</name>
    <name type="synonym">Muraena anguilla</name>
    <dbReference type="NCBI Taxonomy" id="7936"/>
    <lineage>
        <taxon>Eukaryota</taxon>
        <taxon>Metazoa</taxon>
        <taxon>Chordata</taxon>
        <taxon>Craniata</taxon>
        <taxon>Vertebrata</taxon>
        <taxon>Euteleostomi</taxon>
        <taxon>Actinopterygii</taxon>
        <taxon>Neopterygii</taxon>
        <taxon>Teleostei</taxon>
        <taxon>Anguilliformes</taxon>
        <taxon>Anguillidae</taxon>
        <taxon>Anguilla</taxon>
    </lineage>
</organism>
<protein>
    <submittedName>
        <fullName evidence="1">Uncharacterized protein</fullName>
    </submittedName>
</protein>
<sequence length="56" mass="6363">MNMRGFQCGLPNTDSSVPAKLHVPIGRRPSDTVFWPGRWKVSCKYILLFQTNIPDS</sequence>
<accession>A0A0E9V4T3</accession>
<dbReference type="AlphaFoldDB" id="A0A0E9V4T3"/>